<dbReference type="Proteomes" id="UP000224003">
    <property type="component" value="Unassembled WGS sequence"/>
</dbReference>
<dbReference type="SUPFAM" id="SSF52172">
    <property type="entry name" value="CheY-like"/>
    <property type="match status" value="1"/>
</dbReference>
<dbReference type="SMART" id="SM00448">
    <property type="entry name" value="REC"/>
    <property type="match status" value="1"/>
</dbReference>
<gene>
    <name evidence="4" type="ORF">COJ15_34705</name>
</gene>
<dbReference type="Gene3D" id="3.40.50.2300">
    <property type="match status" value="1"/>
</dbReference>
<dbReference type="Pfam" id="PF01584">
    <property type="entry name" value="CheW"/>
    <property type="match status" value="1"/>
</dbReference>
<dbReference type="PANTHER" id="PTHR47233:SF3">
    <property type="entry name" value="CHEMOTAXIS PROTEIN CHEV"/>
    <property type="match status" value="1"/>
</dbReference>
<evidence type="ECO:0000259" key="2">
    <source>
        <dbReference type="PROSITE" id="PS50110"/>
    </source>
</evidence>
<evidence type="ECO:0000259" key="3">
    <source>
        <dbReference type="PROSITE" id="PS50851"/>
    </source>
</evidence>
<evidence type="ECO:0000313" key="4">
    <source>
        <dbReference type="EMBL" id="PFJ27093.1"/>
    </source>
</evidence>
<dbReference type="RefSeq" id="WP_098007083.1">
    <property type="nucleotide sequence ID" value="NZ_NUVX01000096.1"/>
</dbReference>
<dbReference type="AlphaFoldDB" id="A0A9X6WHE8"/>
<evidence type="ECO:0000256" key="1">
    <source>
        <dbReference type="PROSITE-ProRule" id="PRU00169"/>
    </source>
</evidence>
<dbReference type="InterPro" id="IPR024181">
    <property type="entry name" value="Chemotax_regulator_CheV"/>
</dbReference>
<organism evidence="4 5">
    <name type="scientific">Bacillus thuringiensis</name>
    <dbReference type="NCBI Taxonomy" id="1428"/>
    <lineage>
        <taxon>Bacteria</taxon>
        <taxon>Bacillati</taxon>
        <taxon>Bacillota</taxon>
        <taxon>Bacilli</taxon>
        <taxon>Bacillales</taxon>
        <taxon>Bacillaceae</taxon>
        <taxon>Bacillus</taxon>
        <taxon>Bacillus cereus group</taxon>
    </lineage>
</organism>
<dbReference type="PANTHER" id="PTHR47233">
    <property type="entry name" value="CHEMOTAXIS PROTEIN CHEV"/>
    <property type="match status" value="1"/>
</dbReference>
<protein>
    <submittedName>
        <fullName evidence="4">Chemotaxis protein CheV</fullName>
    </submittedName>
</protein>
<name>A0A9X6WHE8_BACTU</name>
<sequence length="304" mass="34193">MKETQGILLESGTNELEIITFKVGVNLFSINVMKVKEIIHSSEVTSIPESHPAVEGILQVRGEIIPVINLAKALGISSHVSKENSKFIITELNHTKVVFRVDDVHRIQRISWKQIEEPSSLAMGLETTTAGIVKLDNTIILMLDYEKIIYEISPNNNMVIKDKSLLDKRKNERKGKIIYIAEDSAMLRQVIKDTLESAGYENLTFFKNGEEALIRIEELASNKNSKITDSVNLLITDIEMPKMDGHHLTKRLKESENTKELPIVIFSSLISNELYHKGTSVGADAQITKPEITELINTIDNLLF</sequence>
<feature type="domain" description="Response regulatory" evidence="2">
    <location>
        <begin position="177"/>
        <end position="304"/>
    </location>
</feature>
<dbReference type="InterPro" id="IPR011006">
    <property type="entry name" value="CheY-like_superfamily"/>
</dbReference>
<dbReference type="InterPro" id="IPR001789">
    <property type="entry name" value="Sig_transdc_resp-reg_receiver"/>
</dbReference>
<comment type="caution">
    <text evidence="4">The sequence shown here is derived from an EMBL/GenBank/DDBJ whole genome shotgun (WGS) entry which is preliminary data.</text>
</comment>
<dbReference type="EMBL" id="NUVX01000096">
    <property type="protein sequence ID" value="PFJ27093.1"/>
    <property type="molecule type" value="Genomic_DNA"/>
</dbReference>
<dbReference type="Gene3D" id="2.40.50.180">
    <property type="entry name" value="CheA-289, Domain 4"/>
    <property type="match status" value="1"/>
</dbReference>
<dbReference type="GO" id="GO:0000160">
    <property type="term" value="P:phosphorelay signal transduction system"/>
    <property type="evidence" value="ECO:0007669"/>
    <property type="project" value="InterPro"/>
</dbReference>
<dbReference type="SUPFAM" id="SSF50341">
    <property type="entry name" value="CheW-like"/>
    <property type="match status" value="1"/>
</dbReference>
<feature type="modified residue" description="4-aspartylphosphate" evidence="1">
    <location>
        <position position="237"/>
    </location>
</feature>
<keyword evidence="1" id="KW-0597">Phosphoprotein</keyword>
<dbReference type="Pfam" id="PF00072">
    <property type="entry name" value="Response_reg"/>
    <property type="match status" value="1"/>
</dbReference>
<dbReference type="PROSITE" id="PS50851">
    <property type="entry name" value="CHEW"/>
    <property type="match status" value="1"/>
</dbReference>
<dbReference type="PROSITE" id="PS50110">
    <property type="entry name" value="RESPONSE_REGULATORY"/>
    <property type="match status" value="1"/>
</dbReference>
<dbReference type="Gene3D" id="2.30.30.40">
    <property type="entry name" value="SH3 Domains"/>
    <property type="match status" value="1"/>
</dbReference>
<dbReference type="SMART" id="SM00260">
    <property type="entry name" value="CheW"/>
    <property type="match status" value="1"/>
</dbReference>
<feature type="domain" description="CheW-like" evidence="3">
    <location>
        <begin position="15"/>
        <end position="154"/>
    </location>
</feature>
<dbReference type="PIRSF" id="PIRSF002867">
    <property type="entry name" value="CheV"/>
    <property type="match status" value="1"/>
</dbReference>
<dbReference type="InterPro" id="IPR002545">
    <property type="entry name" value="CheW-lke_dom"/>
</dbReference>
<accession>A0A9X6WHE8</accession>
<evidence type="ECO:0000313" key="5">
    <source>
        <dbReference type="Proteomes" id="UP000224003"/>
    </source>
</evidence>
<reference evidence="4 5" key="1">
    <citation type="submission" date="2017-09" db="EMBL/GenBank/DDBJ databases">
        <title>Large-scale bioinformatics analysis of Bacillus genomes uncovers conserved roles of natural products in bacterial physiology.</title>
        <authorList>
            <consortium name="Agbiome Team Llc"/>
            <person name="Bleich R.M."/>
            <person name="Grubbs K.J."/>
            <person name="Santa Maria K.C."/>
            <person name="Allen S.E."/>
            <person name="Farag S."/>
            <person name="Shank E.A."/>
            <person name="Bowers A."/>
        </authorList>
    </citation>
    <scope>NUCLEOTIDE SEQUENCE [LARGE SCALE GENOMIC DNA]</scope>
    <source>
        <strain evidence="4 5">AFS085496</strain>
    </source>
</reference>
<proteinExistence type="predicted"/>
<dbReference type="GO" id="GO:0006935">
    <property type="term" value="P:chemotaxis"/>
    <property type="evidence" value="ECO:0007669"/>
    <property type="project" value="InterPro"/>
</dbReference>
<dbReference type="InterPro" id="IPR036061">
    <property type="entry name" value="CheW-like_dom_sf"/>
</dbReference>